<comment type="caution">
    <text evidence="1">The sequence shown here is derived from an EMBL/GenBank/DDBJ whole genome shotgun (WGS) entry which is preliminary data.</text>
</comment>
<protein>
    <submittedName>
        <fullName evidence="1">Uncharacterized protein</fullName>
    </submittedName>
</protein>
<accession>A0ACB6V9U7</accession>
<dbReference type="EMBL" id="QVQA01000006">
    <property type="protein sequence ID" value="KAF5102301.1"/>
    <property type="molecule type" value="Genomic_DNA"/>
</dbReference>
<dbReference type="Proteomes" id="UP000744676">
    <property type="component" value="Unassembled WGS sequence"/>
</dbReference>
<proteinExistence type="predicted"/>
<keyword evidence="2" id="KW-1185">Reference proteome</keyword>
<reference evidence="1 2" key="1">
    <citation type="journal article" date="2020" name="Front. Microbiol.">
        <title>Phenotypic and Genetic Characterization of the Cheese Ripening Yeast Geotrichum candidum.</title>
        <authorList>
            <person name="Perkins V."/>
            <person name="Vignola S."/>
            <person name="Lessard M.H."/>
            <person name="Plante P.L."/>
            <person name="Corbeil J."/>
            <person name="Dugat-Bony E."/>
            <person name="Frenette M."/>
            <person name="Labrie S."/>
        </authorList>
    </citation>
    <scope>NUCLEOTIDE SEQUENCE [LARGE SCALE GENOMIC DNA]</scope>
    <source>
        <strain evidence="1 2">LMA-1147</strain>
    </source>
</reference>
<sequence length="609" mass="67308">MMHRLRVDQCYTTRRVRNFPIPEAYHELTHLGPSSSTTDSPQQPPPLSERPRVGGFSQENSVGWPGLEHIEFRMLESPGVTTDKLVEMVAHAFARFVARSLLMEPVAKSAQTNDFKQGDSQFANINKHFKSENMKSFDPLADQGFNSFLSEHPTHEETNFTKALKKHGKWTIVKYSLDGLASKYTKATKRSVSTAYAHKVVTASLQQRAEIVAGARLRARLLRTEITALQAQRARVAALRRCGVTRIGYSGDTHVGAARAPGMPGGSPHGATWETRHAVHPARWHARAGLDDGQWEERPLHETTRGLAPWPCGIGELHATRTRVFCASPHGFARVHVEGAARCRPASSNSSRSNSTKSSISSSGSRSRRIIQGSTLVRYRVMPYAVRQFLSSLTTGPDTPANGASGRYFADLPRGVIAANLALLRHCPRRVGRMDAKRWALRRNAETTRIVSANDANHSDDLCRGFENDYSNYDDGNDPPVVLTRASSLRPHGYGTAVPLLMPRAREINFAAVKINGETVEPAEVYAPNPATEFVAQLKGHWGWLEMANDNNLGSNSNESGSMLAATGMRLAADKYENYDNRQLTELEDPEPRKTISCKKTKPEALNSQ</sequence>
<evidence type="ECO:0000313" key="2">
    <source>
        <dbReference type="Proteomes" id="UP000744676"/>
    </source>
</evidence>
<evidence type="ECO:0000313" key="1">
    <source>
        <dbReference type="EMBL" id="KAF5102301.1"/>
    </source>
</evidence>
<organism evidence="1 2">
    <name type="scientific">Geotrichum galactomycetum</name>
    <dbReference type="NCBI Taxonomy" id="27317"/>
    <lineage>
        <taxon>Eukaryota</taxon>
        <taxon>Fungi</taxon>
        <taxon>Dikarya</taxon>
        <taxon>Ascomycota</taxon>
        <taxon>Saccharomycotina</taxon>
        <taxon>Dipodascomycetes</taxon>
        <taxon>Dipodascales</taxon>
        <taxon>Dipodascaceae</taxon>
        <taxon>Geotrichum</taxon>
    </lineage>
</organism>
<name>A0ACB6V9U7_9ASCO</name>
<gene>
    <name evidence="1" type="ORF">D0Z00_000484</name>
</gene>